<organism evidence="1 2">
    <name type="scientific">Stentor coeruleus</name>
    <dbReference type="NCBI Taxonomy" id="5963"/>
    <lineage>
        <taxon>Eukaryota</taxon>
        <taxon>Sar</taxon>
        <taxon>Alveolata</taxon>
        <taxon>Ciliophora</taxon>
        <taxon>Postciliodesmatophora</taxon>
        <taxon>Heterotrichea</taxon>
        <taxon>Heterotrichida</taxon>
        <taxon>Stentoridae</taxon>
        <taxon>Stentor</taxon>
    </lineage>
</organism>
<keyword evidence="2" id="KW-1185">Reference proteome</keyword>
<dbReference type="CDD" id="cd22999">
    <property type="entry name" value="SAP_SLX4"/>
    <property type="match status" value="1"/>
</dbReference>
<dbReference type="AlphaFoldDB" id="A0A1R2BJE6"/>
<dbReference type="Proteomes" id="UP000187209">
    <property type="component" value="Unassembled WGS sequence"/>
</dbReference>
<protein>
    <submittedName>
        <fullName evidence="1">Uncharacterized protein</fullName>
    </submittedName>
</protein>
<sequence length="119" mass="14092">MDEKCCVCGEDFKGQEEIIRLNHVDCCLDKELEKKLEQTGALDTQVYVRPNIDVKIEDYEYDYTGMPDYENMSVCDLKQFLDDYGLKKSLESKRARVILKEIWLYVNKKVFPSYLSNYH</sequence>
<name>A0A1R2BJE6_9CILI</name>
<comment type="caution">
    <text evidence="1">The sequence shown here is derived from an EMBL/GenBank/DDBJ whole genome shotgun (WGS) entry which is preliminary data.</text>
</comment>
<evidence type="ECO:0000313" key="2">
    <source>
        <dbReference type="Proteomes" id="UP000187209"/>
    </source>
</evidence>
<gene>
    <name evidence="1" type="ORF">SteCoe_23701</name>
</gene>
<evidence type="ECO:0000313" key="1">
    <source>
        <dbReference type="EMBL" id="OMJ76854.1"/>
    </source>
</evidence>
<accession>A0A1R2BJE6</accession>
<dbReference type="EMBL" id="MPUH01000608">
    <property type="protein sequence ID" value="OMJ76854.1"/>
    <property type="molecule type" value="Genomic_DNA"/>
</dbReference>
<reference evidence="1 2" key="1">
    <citation type="submission" date="2016-11" db="EMBL/GenBank/DDBJ databases">
        <title>The macronuclear genome of Stentor coeruleus: a giant cell with tiny introns.</title>
        <authorList>
            <person name="Slabodnick M."/>
            <person name="Ruby J.G."/>
            <person name="Reiff S.B."/>
            <person name="Swart E.C."/>
            <person name="Gosai S."/>
            <person name="Prabakaran S."/>
            <person name="Witkowska E."/>
            <person name="Larue G.E."/>
            <person name="Fisher S."/>
            <person name="Freeman R.M."/>
            <person name="Gunawardena J."/>
            <person name="Chu W."/>
            <person name="Stover N.A."/>
            <person name="Gregory B.D."/>
            <person name="Nowacki M."/>
            <person name="Derisi J."/>
            <person name="Roy S.W."/>
            <person name="Marshall W.F."/>
            <person name="Sood P."/>
        </authorList>
    </citation>
    <scope>NUCLEOTIDE SEQUENCE [LARGE SCALE GENOMIC DNA]</scope>
    <source>
        <strain evidence="1">WM001</strain>
    </source>
</reference>
<dbReference type="OrthoDB" id="10539239at2759"/>
<proteinExistence type="predicted"/>